<dbReference type="PANTHER" id="PTHR43540:SF7">
    <property type="entry name" value="ISOCHORISMATASE FAMILY PROTEIN YECD"/>
    <property type="match status" value="1"/>
</dbReference>
<dbReference type="InterPro" id="IPR000868">
    <property type="entry name" value="Isochorismatase-like_dom"/>
</dbReference>
<dbReference type="NCBIfam" id="NF008517">
    <property type="entry name" value="PRK11440.1"/>
    <property type="match status" value="1"/>
</dbReference>
<accession>A0A248JRU3</accession>
<sequence length="189" mass="20290">MSFNLDPKTTALVLIDLQHGIVNLPLAPHTGAEVLARSKVLADRFRAAGAPVVLVRVAFAPDFSDAPRQPTDQAMAAPPGGFPADWATLDEDLVKAGDIIVTKRQWGAFYGTDLDLQLRRRGVTTIVLAGIATNIGVESTARGAWEHGYALVFPTDAMSTFTAEMQDFALNTIFPRLGRRTTSDAITLG</sequence>
<gene>
    <name evidence="3" type="ORF">Y958_11920</name>
</gene>
<dbReference type="SUPFAM" id="SSF52499">
    <property type="entry name" value="Isochorismatase-like hydrolases"/>
    <property type="match status" value="1"/>
</dbReference>
<keyword evidence="4" id="KW-1185">Reference proteome</keyword>
<dbReference type="InterPro" id="IPR036380">
    <property type="entry name" value="Isochorismatase-like_sf"/>
</dbReference>
<dbReference type="RefSeq" id="WP_088872156.1">
    <property type="nucleotide sequence ID" value="NZ_CP022110.1"/>
</dbReference>
<keyword evidence="1 3" id="KW-0378">Hydrolase</keyword>
<dbReference type="Gene3D" id="3.40.50.850">
    <property type="entry name" value="Isochorismatase-like"/>
    <property type="match status" value="1"/>
</dbReference>
<evidence type="ECO:0000256" key="1">
    <source>
        <dbReference type="ARBA" id="ARBA00022801"/>
    </source>
</evidence>
<dbReference type="KEGG" id="nao:Y958_11920"/>
<evidence type="ECO:0000259" key="2">
    <source>
        <dbReference type="Pfam" id="PF00857"/>
    </source>
</evidence>
<dbReference type="InterPro" id="IPR050272">
    <property type="entry name" value="Isochorismatase-like_hydrls"/>
</dbReference>
<name>A0A248JRU3_9PROT</name>
<evidence type="ECO:0000313" key="3">
    <source>
        <dbReference type="EMBL" id="ASG21453.1"/>
    </source>
</evidence>
<feature type="domain" description="Isochorismatase-like" evidence="2">
    <location>
        <begin position="10"/>
        <end position="184"/>
    </location>
</feature>
<dbReference type="GO" id="GO:0016787">
    <property type="term" value="F:hydrolase activity"/>
    <property type="evidence" value="ECO:0007669"/>
    <property type="project" value="UniProtKB-KW"/>
</dbReference>
<dbReference type="Proteomes" id="UP000197153">
    <property type="component" value="Chromosome 1"/>
</dbReference>
<reference evidence="3 4" key="1">
    <citation type="submission" date="2017-06" db="EMBL/GenBank/DDBJ databases">
        <title>Complete genome sequence of Nitrospirillum amazonense strain CBAmC, an endophytic nitrogen-fixing and plant growth-promoting bacterium, isolated from sugarcane.</title>
        <authorList>
            <person name="Schwab S."/>
            <person name="dos Santos Teixeira K.R."/>
            <person name="Simoes Araujo J.L."/>
            <person name="Soares Vidal M."/>
            <person name="Borges de Freitas H.R."/>
            <person name="Rivello Crivelaro A.L."/>
            <person name="Bueno de Camargo Nunes A."/>
            <person name="dos Santos C.M."/>
            <person name="Palmeira da Silva Rosa D."/>
            <person name="da Silva Padilha D."/>
            <person name="da Silva E."/>
            <person name="Araujo Terra L."/>
            <person name="Soares Mendes V."/>
            <person name="Farinelli L."/>
            <person name="Magalhaes Cruz L."/>
            <person name="Baldani J.I."/>
        </authorList>
    </citation>
    <scope>NUCLEOTIDE SEQUENCE [LARGE SCALE GENOMIC DNA]</scope>
    <source>
        <strain evidence="3 4">CBAmC</strain>
    </source>
</reference>
<evidence type="ECO:0000313" key="4">
    <source>
        <dbReference type="Proteomes" id="UP000197153"/>
    </source>
</evidence>
<dbReference type="PANTHER" id="PTHR43540">
    <property type="entry name" value="PEROXYUREIDOACRYLATE/UREIDOACRYLATE AMIDOHYDROLASE-RELATED"/>
    <property type="match status" value="1"/>
</dbReference>
<dbReference type="CDD" id="cd00431">
    <property type="entry name" value="cysteine_hydrolases"/>
    <property type="match status" value="1"/>
</dbReference>
<dbReference type="AlphaFoldDB" id="A0A248JRU3"/>
<dbReference type="Pfam" id="PF00857">
    <property type="entry name" value="Isochorismatase"/>
    <property type="match status" value="1"/>
</dbReference>
<protein>
    <submittedName>
        <fullName evidence="3">Hydrolase</fullName>
    </submittedName>
</protein>
<proteinExistence type="predicted"/>
<organism evidence="3 4">
    <name type="scientific">Nitrospirillum viridazoti CBAmc</name>
    <dbReference type="NCBI Taxonomy" id="1441467"/>
    <lineage>
        <taxon>Bacteria</taxon>
        <taxon>Pseudomonadati</taxon>
        <taxon>Pseudomonadota</taxon>
        <taxon>Alphaproteobacteria</taxon>
        <taxon>Rhodospirillales</taxon>
        <taxon>Azospirillaceae</taxon>
        <taxon>Nitrospirillum</taxon>
        <taxon>Nitrospirillum viridazoti</taxon>
    </lineage>
</organism>
<dbReference type="EMBL" id="CP022110">
    <property type="protein sequence ID" value="ASG21453.1"/>
    <property type="molecule type" value="Genomic_DNA"/>
</dbReference>